<dbReference type="GO" id="GO:0003684">
    <property type="term" value="F:damaged DNA binding"/>
    <property type="evidence" value="ECO:0007669"/>
    <property type="project" value="InterPro"/>
</dbReference>
<protein>
    <submittedName>
        <fullName evidence="3">DNA polymerase IV</fullName>
        <ecNumber evidence="3">2.7.7.7</ecNumber>
    </submittedName>
</protein>
<dbReference type="SUPFAM" id="SSF56672">
    <property type="entry name" value="DNA/RNA polymerases"/>
    <property type="match status" value="1"/>
</dbReference>
<dbReference type="Proteomes" id="UP000426246">
    <property type="component" value="Chromosome"/>
</dbReference>
<dbReference type="OrthoDB" id="9808813at2"/>
<dbReference type="KEGG" id="ppsc:EHS13_15295"/>
<dbReference type="InterPro" id="IPR022880">
    <property type="entry name" value="DNApol_IV"/>
</dbReference>
<proteinExistence type="inferred from homology"/>
<evidence type="ECO:0000259" key="2">
    <source>
        <dbReference type="PROSITE" id="PS50173"/>
    </source>
</evidence>
<dbReference type="GO" id="GO:0005829">
    <property type="term" value="C:cytosol"/>
    <property type="evidence" value="ECO:0007669"/>
    <property type="project" value="TreeGrafter"/>
</dbReference>
<organism evidence="3 4">
    <name type="scientific">Paenibacillus psychroresistens</name>
    <dbReference type="NCBI Taxonomy" id="1778678"/>
    <lineage>
        <taxon>Bacteria</taxon>
        <taxon>Bacillati</taxon>
        <taxon>Bacillota</taxon>
        <taxon>Bacilli</taxon>
        <taxon>Bacillales</taxon>
        <taxon>Paenibacillaceae</taxon>
        <taxon>Paenibacillus</taxon>
    </lineage>
</organism>
<evidence type="ECO:0000256" key="1">
    <source>
        <dbReference type="ARBA" id="ARBA00010945"/>
    </source>
</evidence>
<dbReference type="EC" id="2.7.7.7" evidence="3"/>
<dbReference type="AlphaFoldDB" id="A0A6B8RWR7"/>
<dbReference type="GO" id="GO:0042276">
    <property type="term" value="P:error-prone translesion synthesis"/>
    <property type="evidence" value="ECO:0007669"/>
    <property type="project" value="TreeGrafter"/>
</dbReference>
<dbReference type="PANTHER" id="PTHR11076">
    <property type="entry name" value="DNA REPAIR POLYMERASE UMUC / TRANSFERASE FAMILY MEMBER"/>
    <property type="match status" value="1"/>
</dbReference>
<accession>A0A6B8RWR7</accession>
<dbReference type="Gene3D" id="3.30.70.270">
    <property type="match status" value="1"/>
</dbReference>
<name>A0A6B8RWR7_9BACL</name>
<keyword evidence="4" id="KW-1185">Reference proteome</keyword>
<dbReference type="Pfam" id="PF11799">
    <property type="entry name" value="IMS_C"/>
    <property type="match status" value="1"/>
</dbReference>
<dbReference type="InterPro" id="IPR017961">
    <property type="entry name" value="DNA_pol_Y-fam_little_finger"/>
</dbReference>
<dbReference type="NCBIfam" id="NF002848">
    <property type="entry name" value="PRK03103.1"/>
    <property type="match status" value="1"/>
</dbReference>
<reference evidence="4" key="1">
    <citation type="submission" date="2018-11" db="EMBL/GenBank/DDBJ databases">
        <title>Complete genome sequence of Paenibacillus sp. ML311-T8.</title>
        <authorList>
            <person name="Nam Y.-D."/>
            <person name="Kang J."/>
            <person name="Chung W.-H."/>
            <person name="Park Y.S."/>
        </authorList>
    </citation>
    <scope>NUCLEOTIDE SEQUENCE [LARGE SCALE GENOMIC DNA]</scope>
    <source>
        <strain evidence="4">ML311-T8</strain>
    </source>
</reference>
<dbReference type="Gene3D" id="3.30.1490.100">
    <property type="entry name" value="DNA polymerase, Y-family, little finger domain"/>
    <property type="match status" value="1"/>
</dbReference>
<dbReference type="SUPFAM" id="SSF100879">
    <property type="entry name" value="Lesion bypass DNA polymerase (Y-family), little finger domain"/>
    <property type="match status" value="1"/>
</dbReference>
<dbReference type="PANTHER" id="PTHR11076:SF35">
    <property type="entry name" value="DNA REPAIR PROTEIN HOMOLOG YOBH"/>
    <property type="match status" value="1"/>
</dbReference>
<dbReference type="PROSITE" id="PS50173">
    <property type="entry name" value="UMUC"/>
    <property type="match status" value="1"/>
</dbReference>
<dbReference type="InterPro" id="IPR043128">
    <property type="entry name" value="Rev_trsase/Diguanyl_cyclase"/>
</dbReference>
<comment type="similarity">
    <text evidence="1">Belongs to the DNA polymerase type-Y family.</text>
</comment>
<evidence type="ECO:0000313" key="4">
    <source>
        <dbReference type="Proteomes" id="UP000426246"/>
    </source>
</evidence>
<keyword evidence="3" id="KW-0548">Nucleotidyltransferase</keyword>
<dbReference type="InterPro" id="IPR050116">
    <property type="entry name" value="DNA_polymerase-Y"/>
</dbReference>
<evidence type="ECO:0000313" key="3">
    <source>
        <dbReference type="EMBL" id="QGR00110.1"/>
    </source>
</evidence>
<dbReference type="GO" id="GO:0009432">
    <property type="term" value="P:SOS response"/>
    <property type="evidence" value="ECO:0007669"/>
    <property type="project" value="TreeGrafter"/>
</dbReference>
<dbReference type="Gene3D" id="1.10.150.20">
    <property type="entry name" value="5' to 3' exonuclease, C-terminal subdomain"/>
    <property type="match status" value="1"/>
</dbReference>
<dbReference type="Pfam" id="PF00817">
    <property type="entry name" value="IMS"/>
    <property type="match status" value="1"/>
</dbReference>
<feature type="domain" description="UmuC" evidence="2">
    <location>
        <begin position="1"/>
        <end position="185"/>
    </location>
</feature>
<sequence length="412" mass="46224">MLLDCQSFYASVEKAANPEYADKPLAVCGDPLRRSGIVLAACPLAKKAGVTTAERIGDAIGKCPDIIVVKPRMQEYIRVSLQISDIYRTFTDLVEPYSIDEQFIDVSGSSKLFGSAKDIARSIQQQVKEATGVWVRAGISENKILAKMACDNFAKKNSEGIFELPQKDIAKDLWQLPVNKMFMVGSRMMNHFMIMGIHTIGDLAKVPLPRLKTMLRTRFGKQSDIQAEQYWRIANGIDDSPVTLDTHDTQKSIGHQMTLPRDYRSLEEILVVILELAELVCQHTRAKGYMGWVVSVGCMGADYGRPSGFFRQMKMPDPTNLAEDVYEIAKILIDKHWDKQPVRKVGITLSDLTSDQEYQYVLFGDREKKMGLAHTMDRIKERYGDASIMKAVSVSKAGQAKDRSNKIGGHYK</sequence>
<gene>
    <name evidence="3" type="ORF">EHS13_15295</name>
</gene>
<dbReference type="InterPro" id="IPR043502">
    <property type="entry name" value="DNA/RNA_pol_sf"/>
</dbReference>
<dbReference type="GO" id="GO:0003887">
    <property type="term" value="F:DNA-directed DNA polymerase activity"/>
    <property type="evidence" value="ECO:0007669"/>
    <property type="project" value="UniProtKB-EC"/>
</dbReference>
<dbReference type="InterPro" id="IPR001126">
    <property type="entry name" value="UmuC"/>
</dbReference>
<dbReference type="CDD" id="cd03586">
    <property type="entry name" value="PolY_Pol_IV_kappa"/>
    <property type="match status" value="1"/>
</dbReference>
<dbReference type="Gene3D" id="3.40.1170.60">
    <property type="match status" value="1"/>
</dbReference>
<dbReference type="InterPro" id="IPR036775">
    <property type="entry name" value="DNA_pol_Y-fam_lit_finger_sf"/>
</dbReference>
<dbReference type="GO" id="GO:0006281">
    <property type="term" value="P:DNA repair"/>
    <property type="evidence" value="ECO:0007669"/>
    <property type="project" value="InterPro"/>
</dbReference>
<keyword evidence="3" id="KW-0808">Transferase</keyword>
<dbReference type="EMBL" id="CP034235">
    <property type="protein sequence ID" value="QGR00110.1"/>
    <property type="molecule type" value="Genomic_DNA"/>
</dbReference>